<dbReference type="EC" id="2.4.1.25" evidence="3 10"/>
<keyword evidence="5 10" id="KW-0328">Glycosyltransferase</keyword>
<comment type="catalytic activity">
    <reaction evidence="1 10">
        <text>Transfers a segment of a (1-&gt;4)-alpha-D-glucan to a new position in an acceptor, which may be glucose or a (1-&gt;4)-alpha-D-glucan.</text>
        <dbReference type="EC" id="2.4.1.25"/>
    </reaction>
</comment>
<evidence type="ECO:0000313" key="12">
    <source>
        <dbReference type="Proteomes" id="UP000823915"/>
    </source>
</evidence>
<dbReference type="InterPro" id="IPR003385">
    <property type="entry name" value="Glyco_hydro_77"/>
</dbReference>
<evidence type="ECO:0000256" key="9">
    <source>
        <dbReference type="ARBA" id="ARBA00031501"/>
    </source>
</evidence>
<evidence type="ECO:0000256" key="7">
    <source>
        <dbReference type="ARBA" id="ARBA00023277"/>
    </source>
</evidence>
<dbReference type="Gene3D" id="3.20.20.80">
    <property type="entry name" value="Glycosidases"/>
    <property type="match status" value="1"/>
</dbReference>
<dbReference type="AlphaFoldDB" id="A0A9D1YEW8"/>
<dbReference type="Proteomes" id="UP000823915">
    <property type="component" value="Unassembled WGS sequence"/>
</dbReference>
<evidence type="ECO:0000256" key="2">
    <source>
        <dbReference type="ARBA" id="ARBA00005684"/>
    </source>
</evidence>
<dbReference type="EMBL" id="DXDU01000028">
    <property type="protein sequence ID" value="HIY25953.1"/>
    <property type="molecule type" value="Genomic_DNA"/>
</dbReference>
<dbReference type="GO" id="GO:0004134">
    <property type="term" value="F:4-alpha-glucanotransferase activity"/>
    <property type="evidence" value="ECO:0007669"/>
    <property type="project" value="UniProtKB-EC"/>
</dbReference>
<gene>
    <name evidence="11" type="primary">malQ</name>
    <name evidence="11" type="ORF">H9838_02115</name>
</gene>
<dbReference type="GO" id="GO:0005975">
    <property type="term" value="P:carbohydrate metabolic process"/>
    <property type="evidence" value="ECO:0007669"/>
    <property type="project" value="InterPro"/>
</dbReference>
<organism evidence="11 12">
    <name type="scientific">Candidatus Acutalibacter pullistercoris</name>
    <dbReference type="NCBI Taxonomy" id="2838418"/>
    <lineage>
        <taxon>Bacteria</taxon>
        <taxon>Bacillati</taxon>
        <taxon>Bacillota</taxon>
        <taxon>Clostridia</taxon>
        <taxon>Eubacteriales</taxon>
        <taxon>Acutalibacteraceae</taxon>
        <taxon>Acutalibacter</taxon>
    </lineage>
</organism>
<protein>
    <recommendedName>
        <fullName evidence="4 10">4-alpha-glucanotransferase</fullName>
        <ecNumber evidence="3 10">2.4.1.25</ecNumber>
    </recommendedName>
    <alternativeName>
        <fullName evidence="8 10">Amylomaltase</fullName>
    </alternativeName>
    <alternativeName>
        <fullName evidence="9 10">Disproportionating enzyme</fullName>
    </alternativeName>
</protein>
<dbReference type="NCBIfam" id="TIGR00217">
    <property type="entry name" value="malQ"/>
    <property type="match status" value="1"/>
</dbReference>
<sequence>MKRAAGVLLPVSSLPSKYGIGNFGKAARDWVDFLVQAEQSYWQVLPLGPTSFGDSPYQSYSAFAGEPLYIDLDQLVEEGLLKKGAGKRMNWGPDPTHVDYDIVRKGRNKLLRRAFQNFTDWKELQQFRKENEDWIEDYALFMALKEKNKGRSWTEWKKKLRMRDPETLEKWRERCQEDVDYYVFTQYLFFKQWNALKQYANERGIQIIGDAPIYVSMDSSDVWSQPELFQLDEANVPIEVSGCPPDAFSADGQLWGNPLYRWDLMKEDGYAWWIKRIKANLSMYDVLRIDHFRGLESYYAIPYGETTARNGKWRKGPGMDFIKKIHENVEGAPIIAEDLGFLTPAVKRLLKNSGFPGMKVMQFAFDPNEDSSYLPHYYPHNCVVYTGTHDNITTRGWLDDQEEPVLQFAKDYLGFENLDDGPMAFVRAALESVADLAVIPLQDYLGLPAECRINTPSTVGGLNWKWRMTKDQAGKKLAKKLARLSTIYGRAPKKGDKSDAYAG</sequence>
<dbReference type="PANTHER" id="PTHR32438:SF5">
    <property type="entry name" value="4-ALPHA-GLUCANOTRANSFERASE DPE1, CHLOROPLASTIC_AMYLOPLASTIC"/>
    <property type="match status" value="1"/>
</dbReference>
<keyword evidence="7 10" id="KW-0119">Carbohydrate metabolism</keyword>
<evidence type="ECO:0000256" key="6">
    <source>
        <dbReference type="ARBA" id="ARBA00022679"/>
    </source>
</evidence>
<keyword evidence="6 10" id="KW-0808">Transferase</keyword>
<evidence type="ECO:0000256" key="5">
    <source>
        <dbReference type="ARBA" id="ARBA00022676"/>
    </source>
</evidence>
<evidence type="ECO:0000256" key="10">
    <source>
        <dbReference type="RuleBase" id="RU361207"/>
    </source>
</evidence>
<evidence type="ECO:0000256" key="4">
    <source>
        <dbReference type="ARBA" id="ARBA00020295"/>
    </source>
</evidence>
<reference evidence="11" key="1">
    <citation type="journal article" date="2021" name="PeerJ">
        <title>Extensive microbial diversity within the chicken gut microbiome revealed by metagenomics and culture.</title>
        <authorList>
            <person name="Gilroy R."/>
            <person name="Ravi A."/>
            <person name="Getino M."/>
            <person name="Pursley I."/>
            <person name="Horton D.L."/>
            <person name="Alikhan N.F."/>
            <person name="Baker D."/>
            <person name="Gharbi K."/>
            <person name="Hall N."/>
            <person name="Watson M."/>
            <person name="Adriaenssens E.M."/>
            <person name="Foster-Nyarko E."/>
            <person name="Jarju S."/>
            <person name="Secka A."/>
            <person name="Antonio M."/>
            <person name="Oren A."/>
            <person name="Chaudhuri R.R."/>
            <person name="La Ragione R."/>
            <person name="Hildebrand F."/>
            <person name="Pallen M.J."/>
        </authorList>
    </citation>
    <scope>NUCLEOTIDE SEQUENCE</scope>
    <source>
        <strain evidence="11">1282</strain>
    </source>
</reference>
<proteinExistence type="inferred from homology"/>
<evidence type="ECO:0000256" key="1">
    <source>
        <dbReference type="ARBA" id="ARBA00000439"/>
    </source>
</evidence>
<dbReference type="InterPro" id="IPR017853">
    <property type="entry name" value="GH"/>
</dbReference>
<dbReference type="PANTHER" id="PTHR32438">
    <property type="entry name" value="4-ALPHA-GLUCANOTRANSFERASE DPE1, CHLOROPLASTIC/AMYLOPLASTIC"/>
    <property type="match status" value="1"/>
</dbReference>
<evidence type="ECO:0000313" key="11">
    <source>
        <dbReference type="EMBL" id="HIY25953.1"/>
    </source>
</evidence>
<name>A0A9D1YEW8_9FIRM</name>
<reference evidence="11" key="2">
    <citation type="submission" date="2021-04" db="EMBL/GenBank/DDBJ databases">
        <authorList>
            <person name="Gilroy R."/>
        </authorList>
    </citation>
    <scope>NUCLEOTIDE SEQUENCE</scope>
    <source>
        <strain evidence="11">1282</strain>
    </source>
</reference>
<dbReference type="Pfam" id="PF02446">
    <property type="entry name" value="Glyco_hydro_77"/>
    <property type="match status" value="1"/>
</dbReference>
<accession>A0A9D1YEW8</accession>
<evidence type="ECO:0000256" key="8">
    <source>
        <dbReference type="ARBA" id="ARBA00031423"/>
    </source>
</evidence>
<evidence type="ECO:0000256" key="3">
    <source>
        <dbReference type="ARBA" id="ARBA00012560"/>
    </source>
</evidence>
<comment type="caution">
    <text evidence="11">The sequence shown here is derived from an EMBL/GenBank/DDBJ whole genome shotgun (WGS) entry which is preliminary data.</text>
</comment>
<dbReference type="NCBIfam" id="NF011080">
    <property type="entry name" value="PRK14508.1-3"/>
    <property type="match status" value="1"/>
</dbReference>
<dbReference type="SUPFAM" id="SSF51445">
    <property type="entry name" value="(Trans)glycosidases"/>
    <property type="match status" value="1"/>
</dbReference>
<comment type="similarity">
    <text evidence="2 10">Belongs to the disproportionating enzyme family.</text>
</comment>